<dbReference type="Pfam" id="PF13177">
    <property type="entry name" value="DNA_pol3_delta2"/>
    <property type="match status" value="1"/>
</dbReference>
<dbReference type="KEGG" id="cagg:HYG79_07860"/>
<dbReference type="EMBL" id="CP058595">
    <property type="protein sequence ID" value="QLG45265.1"/>
    <property type="molecule type" value="Genomic_DNA"/>
</dbReference>
<proteinExistence type="predicted"/>
<dbReference type="GO" id="GO:0006261">
    <property type="term" value="P:DNA-templated DNA replication"/>
    <property type="evidence" value="ECO:0007669"/>
    <property type="project" value="TreeGrafter"/>
</dbReference>
<evidence type="ECO:0000313" key="2">
    <source>
        <dbReference type="Proteomes" id="UP000509302"/>
    </source>
</evidence>
<dbReference type="SUPFAM" id="SSF52540">
    <property type="entry name" value="P-loop containing nucleoside triphosphate hydrolases"/>
    <property type="match status" value="1"/>
</dbReference>
<dbReference type="AlphaFoldDB" id="A0A7H9APU3"/>
<name>A0A7H9APU3_9FLAO</name>
<dbReference type="Gene3D" id="3.40.50.300">
    <property type="entry name" value="P-loop containing nucleotide triphosphate hydrolases"/>
    <property type="match status" value="1"/>
</dbReference>
<dbReference type="InterPro" id="IPR027417">
    <property type="entry name" value="P-loop_NTPase"/>
</dbReference>
<reference evidence="1 2" key="1">
    <citation type="journal article" date="2006" name="Int. J. Syst. Evol. Microbiol.">
        <title>Costertonia aggregata gen. nov., sp. nov., a mesophilic marine bacterium of the family Flavobacteriaceae, isolated from a mature biofilm.</title>
        <authorList>
            <person name="Kwon K.K."/>
            <person name="Lee Y.K."/>
            <person name="Lee H.K."/>
        </authorList>
    </citation>
    <scope>NUCLEOTIDE SEQUENCE [LARGE SCALE GENOMIC DNA]</scope>
    <source>
        <strain evidence="1 2">KCCM 42265</strain>
    </source>
</reference>
<dbReference type="RefSeq" id="WP_179241554.1">
    <property type="nucleotide sequence ID" value="NZ_CP058595.1"/>
</dbReference>
<evidence type="ECO:0000313" key="1">
    <source>
        <dbReference type="EMBL" id="QLG45265.1"/>
    </source>
</evidence>
<sequence>MLFKSILGLTHIKNHLVSSADAGRIPHAQLFVGPEGSGTLPMAIAYAQYVLCKNTDGENTGTNEACNTKCSSLTHPDLHFTFPVANNDTIKSHAVSNHFMEEWRQFVKEQPYGNLFDWYRAIGIEKKQGQIGVDEAQDIVKKLSLKSYEGGYKLMLIWMAEKMNIASANKLLKLIEEPPEKTIFILMAEDEEQIIQTIRSRCQALHFPPLAEEAIANGLIEKGLVREEALRIAHEANGNFNKAIDLMNKDSEDLVFEKWFVQWVRSAFKAKGNKAAIHELILWGDEVAKTGRETQKKFLLYCLSVMRQALLINYNTQELAYMKIHVEGFQLEKFAPFVHENNIQQIAEELEEAIYHVERNGNSKLILTDLSIKLTRLLHKKASKLVSENGS</sequence>
<dbReference type="Proteomes" id="UP000509302">
    <property type="component" value="Chromosome"/>
</dbReference>
<dbReference type="PANTHER" id="PTHR11669">
    <property type="entry name" value="REPLICATION FACTOR C / DNA POLYMERASE III GAMMA-TAU SUBUNIT"/>
    <property type="match status" value="1"/>
</dbReference>
<gene>
    <name evidence="1" type="ORF">HYG79_07860</name>
</gene>
<keyword evidence="2" id="KW-1185">Reference proteome</keyword>
<accession>A0A7H9APU3</accession>
<protein>
    <submittedName>
        <fullName evidence="1">DNA polymerase III subunit delta</fullName>
    </submittedName>
</protein>
<dbReference type="InterPro" id="IPR050238">
    <property type="entry name" value="DNA_Rep/Repair_Clamp_Loader"/>
</dbReference>
<organism evidence="1 2">
    <name type="scientific">Costertonia aggregata</name>
    <dbReference type="NCBI Taxonomy" id="343403"/>
    <lineage>
        <taxon>Bacteria</taxon>
        <taxon>Pseudomonadati</taxon>
        <taxon>Bacteroidota</taxon>
        <taxon>Flavobacteriia</taxon>
        <taxon>Flavobacteriales</taxon>
        <taxon>Flavobacteriaceae</taxon>
        <taxon>Costertonia</taxon>
    </lineage>
</organism>
<dbReference type="PANTHER" id="PTHR11669:SF8">
    <property type="entry name" value="DNA POLYMERASE III SUBUNIT DELTA"/>
    <property type="match status" value="1"/>
</dbReference>